<dbReference type="SUPFAM" id="SSF56954">
    <property type="entry name" value="Outer membrane efflux proteins (OEP)"/>
    <property type="match status" value="1"/>
</dbReference>
<evidence type="ECO:0000256" key="3">
    <source>
        <dbReference type="ARBA" id="ARBA00022448"/>
    </source>
</evidence>
<evidence type="ECO:0000256" key="5">
    <source>
        <dbReference type="ARBA" id="ARBA00022692"/>
    </source>
</evidence>
<dbReference type="GO" id="GO:1990281">
    <property type="term" value="C:efflux pump complex"/>
    <property type="evidence" value="ECO:0007669"/>
    <property type="project" value="TreeGrafter"/>
</dbReference>
<keyword evidence="5" id="KW-0812">Transmembrane</keyword>
<dbReference type="GO" id="GO:0009279">
    <property type="term" value="C:cell outer membrane"/>
    <property type="evidence" value="ECO:0007669"/>
    <property type="project" value="UniProtKB-SubCell"/>
</dbReference>
<evidence type="ECO:0000256" key="4">
    <source>
        <dbReference type="ARBA" id="ARBA00022452"/>
    </source>
</evidence>
<keyword evidence="3" id="KW-0813">Transport</keyword>
<proteinExistence type="inferred from homology"/>
<evidence type="ECO:0000256" key="1">
    <source>
        <dbReference type="ARBA" id="ARBA00004442"/>
    </source>
</evidence>
<dbReference type="InterPro" id="IPR010130">
    <property type="entry name" value="T1SS_OMP_TolC"/>
</dbReference>
<reference evidence="9" key="1">
    <citation type="journal article" date="2010" name="Int. J. Syst. Evol. Microbiol.">
        <title>Porticoccus litoralis gen. nov., sp. nov., a gammaproteobacterium isolated from the Yellow Sea.</title>
        <authorList>
            <person name="Oh H.M."/>
            <person name="Kim H."/>
            <person name="Kim K.M."/>
            <person name="Min G.S."/>
            <person name="Cho J.C."/>
        </authorList>
    </citation>
    <scope>NUCLEOTIDE SEQUENCE</scope>
    <source>
        <strain evidence="9">DSM 25064</strain>
    </source>
</reference>
<gene>
    <name evidence="9" type="ORF">Q8A57_09040</name>
</gene>
<keyword evidence="7" id="KW-0998">Cell outer membrane</keyword>
<keyword evidence="10" id="KW-1185">Reference proteome</keyword>
<keyword evidence="6" id="KW-0472">Membrane</keyword>
<dbReference type="Pfam" id="PF02321">
    <property type="entry name" value="OEP"/>
    <property type="match status" value="2"/>
</dbReference>
<evidence type="ECO:0000256" key="2">
    <source>
        <dbReference type="ARBA" id="ARBA00007613"/>
    </source>
</evidence>
<dbReference type="Gene3D" id="1.20.1600.10">
    <property type="entry name" value="Outer membrane efflux proteins (OEP)"/>
    <property type="match status" value="1"/>
</dbReference>
<comment type="caution">
    <text evidence="9">The sequence shown here is derived from an EMBL/GenBank/DDBJ whole genome shotgun (WGS) entry which is preliminary data.</text>
</comment>
<dbReference type="GO" id="GO:0015562">
    <property type="term" value="F:efflux transmembrane transporter activity"/>
    <property type="evidence" value="ECO:0007669"/>
    <property type="project" value="InterPro"/>
</dbReference>
<comment type="similarity">
    <text evidence="2">Belongs to the outer membrane factor (OMF) (TC 1.B.17) family.</text>
</comment>
<dbReference type="PANTHER" id="PTHR30026">
    <property type="entry name" value="OUTER MEMBRANE PROTEIN TOLC"/>
    <property type="match status" value="1"/>
</dbReference>
<comment type="subcellular location">
    <subcellularLocation>
        <location evidence="1">Cell outer membrane</location>
    </subcellularLocation>
</comment>
<dbReference type="Proteomes" id="UP001178354">
    <property type="component" value="Unassembled WGS sequence"/>
</dbReference>
<evidence type="ECO:0000313" key="10">
    <source>
        <dbReference type="Proteomes" id="UP001178354"/>
    </source>
</evidence>
<dbReference type="InterPro" id="IPR003423">
    <property type="entry name" value="OMP_efflux"/>
</dbReference>
<dbReference type="RefSeq" id="WP_305170780.1">
    <property type="nucleotide sequence ID" value="NZ_JAUUUU010000005.1"/>
</dbReference>
<accession>A0AAW8B5Z2</accession>
<name>A0AAW8B5Z2_9GAMM</name>
<keyword evidence="8" id="KW-0732">Signal</keyword>
<dbReference type="EMBL" id="JAUUUU010000005">
    <property type="protein sequence ID" value="MDP1521112.1"/>
    <property type="molecule type" value="Genomic_DNA"/>
</dbReference>
<protein>
    <submittedName>
        <fullName evidence="9">TolC family outer membrane protein</fullName>
    </submittedName>
</protein>
<dbReference type="AlphaFoldDB" id="A0AAW8B5Z2"/>
<feature type="signal peptide" evidence="8">
    <location>
        <begin position="1"/>
        <end position="23"/>
    </location>
</feature>
<keyword evidence="4" id="KW-1134">Transmembrane beta strand</keyword>
<evidence type="ECO:0000256" key="8">
    <source>
        <dbReference type="SAM" id="SignalP"/>
    </source>
</evidence>
<organism evidence="9 10">
    <name type="scientific">Porticoccus litoralis</name>
    <dbReference type="NCBI Taxonomy" id="434086"/>
    <lineage>
        <taxon>Bacteria</taxon>
        <taxon>Pseudomonadati</taxon>
        <taxon>Pseudomonadota</taxon>
        <taxon>Gammaproteobacteria</taxon>
        <taxon>Cellvibrionales</taxon>
        <taxon>Porticoccaceae</taxon>
        <taxon>Porticoccus</taxon>
    </lineage>
</organism>
<dbReference type="NCBIfam" id="TIGR01844">
    <property type="entry name" value="type_I_sec_TolC"/>
    <property type="match status" value="1"/>
</dbReference>
<dbReference type="InterPro" id="IPR051906">
    <property type="entry name" value="TolC-like"/>
</dbReference>
<sequence>MFKRQLSIMLLAGMAATALHVQAESLDLREAIAQTIQTNPEVLTELREVDSRDRQVREALGGYYPTVDLLAGFGFQERDPTSREFADPNRTRNELERREAQLNVSQLVFDGFQTPNEHKNQMARHKSSEFRAQSVAEDVALQVVRTYLEVIKQQDILALAKQTLATHEDIYDKMKKRFDSGVGSRADFDQISGRLALAKTNVISQTANLLDAKTNFQRVVGTYPSEGALTHPGTYRKYLPMSVDDAVAKALDNHPLLKTASADIESVTYQYEQTKSPFFPHFHVELERDLNDNIDGVEEQVDDLKVMLRMRYNLYRGGSDKARKQQFAYLVEKAKEVRNNTHRQVEQETRLAWVAFEAIRDQIPALEDYVKDSSATKEAYIKQFDLGRRTLLDLLNTENEMISAKQSLVAAQQDLLYNEYRLFQTMGELLFTVGVEL</sequence>
<evidence type="ECO:0000256" key="7">
    <source>
        <dbReference type="ARBA" id="ARBA00023237"/>
    </source>
</evidence>
<feature type="chain" id="PRO_5043846613" evidence="8">
    <location>
        <begin position="24"/>
        <end position="437"/>
    </location>
</feature>
<dbReference type="PANTHER" id="PTHR30026:SF22">
    <property type="entry name" value="OUTER MEMBRANE EFFLUX PROTEIN"/>
    <property type="match status" value="1"/>
</dbReference>
<evidence type="ECO:0000256" key="6">
    <source>
        <dbReference type="ARBA" id="ARBA00023136"/>
    </source>
</evidence>
<dbReference type="GO" id="GO:0015288">
    <property type="term" value="F:porin activity"/>
    <property type="evidence" value="ECO:0007669"/>
    <property type="project" value="TreeGrafter"/>
</dbReference>
<evidence type="ECO:0000313" key="9">
    <source>
        <dbReference type="EMBL" id="MDP1521112.1"/>
    </source>
</evidence>
<reference evidence="9" key="2">
    <citation type="submission" date="2023-08" db="EMBL/GenBank/DDBJ databases">
        <authorList>
            <person name="Luo J."/>
        </authorList>
    </citation>
    <scope>NUCLEOTIDE SEQUENCE</scope>
    <source>
        <strain evidence="9">DSM 25064</strain>
    </source>
</reference>